<evidence type="ECO:0000256" key="1">
    <source>
        <dbReference type="ARBA" id="ARBA00004167"/>
    </source>
</evidence>
<dbReference type="AlphaFoldDB" id="A0A9D4TKX3"/>
<dbReference type="GO" id="GO:0016020">
    <property type="term" value="C:membrane"/>
    <property type="evidence" value="ECO:0007669"/>
    <property type="project" value="UniProtKB-SubCell"/>
</dbReference>
<proteinExistence type="inferred from homology"/>
<dbReference type="PANTHER" id="PTHR21461:SF69">
    <property type="entry name" value="GLYCOSYLTRANSFERASE FAMILY 92 PROTEIN"/>
    <property type="match status" value="1"/>
</dbReference>
<evidence type="ECO:0000256" key="5">
    <source>
        <dbReference type="ARBA" id="ARBA00022692"/>
    </source>
</evidence>
<feature type="compositionally biased region" description="Low complexity" evidence="9">
    <location>
        <begin position="92"/>
        <end position="106"/>
    </location>
</feature>
<dbReference type="GO" id="GO:0005737">
    <property type="term" value="C:cytoplasm"/>
    <property type="evidence" value="ECO:0007669"/>
    <property type="project" value="TreeGrafter"/>
</dbReference>
<sequence>MRKPLSQGSTRRTAVIGGWAILTALALSQGWGYGGPARDHTPQQQRLASKQQRHFQQQQQQQQQSSTLPAPEMPPVGRKARHDKHSGKRSSKLSSSSTKHGSSSSRGDAPLTSDVSCARRPSDPPNITPREVDLQQQRLAALEQFEGQPPGGYVAACAIVKDQADELPEWLDYHRRLGVSHFYVMDDHSQPSLEAVLAPYIKAGVATHRALPEKADAQRAIRKATCHEPYIGHKQLMAYHLCLLEFGHRHQWMAFFDIDEFFVIMDNSSSLPAVLRDYEAYGGLGVNWRMFGSSEHVKRQPNTLSAYTKCYPPDHVENTLIKTVANMQYLARMAGPHDALFAPGYHTVNSLRAPVDRWLSAPADYSRLALHHYAIKSRQDFASKAARGDSMSDEGKIVEDFWERIEAGSTDNCTAGEEMLRRFGSGPADDKAQNPA</sequence>
<evidence type="ECO:0000313" key="10">
    <source>
        <dbReference type="EMBL" id="KAI3428299.1"/>
    </source>
</evidence>
<dbReference type="GO" id="GO:0016757">
    <property type="term" value="F:glycosyltransferase activity"/>
    <property type="evidence" value="ECO:0007669"/>
    <property type="project" value="UniProtKB-UniRule"/>
</dbReference>
<keyword evidence="7" id="KW-0472">Membrane</keyword>
<dbReference type="OrthoDB" id="2526284at2759"/>
<dbReference type="PANTHER" id="PTHR21461">
    <property type="entry name" value="GLYCOSYLTRANSFERASE FAMILY 92 PROTEIN"/>
    <property type="match status" value="1"/>
</dbReference>
<feature type="compositionally biased region" description="Low complexity" evidence="9">
    <location>
        <begin position="54"/>
        <end position="64"/>
    </location>
</feature>
<evidence type="ECO:0000256" key="9">
    <source>
        <dbReference type="SAM" id="MobiDB-lite"/>
    </source>
</evidence>
<feature type="compositionally biased region" description="Basic residues" evidence="9">
    <location>
        <begin position="78"/>
        <end position="91"/>
    </location>
</feature>
<evidence type="ECO:0000256" key="2">
    <source>
        <dbReference type="ARBA" id="ARBA00007647"/>
    </source>
</evidence>
<evidence type="ECO:0000256" key="3">
    <source>
        <dbReference type="ARBA" id="ARBA00022676"/>
    </source>
</evidence>
<comment type="subcellular location">
    <subcellularLocation>
        <location evidence="1">Membrane</location>
        <topology evidence="1">Single-pass membrane protein</topology>
    </subcellularLocation>
</comment>
<reference evidence="10" key="2">
    <citation type="submission" date="2020-11" db="EMBL/GenBank/DDBJ databases">
        <authorList>
            <person name="Cecchin M."/>
            <person name="Marcolungo L."/>
            <person name="Rossato M."/>
            <person name="Girolomoni L."/>
            <person name="Cosentino E."/>
            <person name="Cuine S."/>
            <person name="Li-Beisson Y."/>
            <person name="Delledonne M."/>
            <person name="Ballottari M."/>
        </authorList>
    </citation>
    <scope>NUCLEOTIDE SEQUENCE</scope>
    <source>
        <strain evidence="10">211/11P</strain>
        <tissue evidence="10">Whole cell</tissue>
    </source>
</reference>
<name>A0A9D4TKX3_CHLVU</name>
<dbReference type="Pfam" id="PF01697">
    <property type="entry name" value="Glyco_transf_92"/>
    <property type="match status" value="1"/>
</dbReference>
<keyword evidence="3 8" id="KW-0328">Glycosyltransferase</keyword>
<reference evidence="10" key="1">
    <citation type="journal article" date="2019" name="Plant J.">
        <title>Chlorella vulgaris genome assembly and annotation reveals the molecular basis for metabolic acclimation to high light conditions.</title>
        <authorList>
            <person name="Cecchin M."/>
            <person name="Marcolungo L."/>
            <person name="Rossato M."/>
            <person name="Girolomoni L."/>
            <person name="Cosentino E."/>
            <person name="Cuine S."/>
            <person name="Li-Beisson Y."/>
            <person name="Delledonne M."/>
            <person name="Ballottari M."/>
        </authorList>
    </citation>
    <scope>NUCLEOTIDE SEQUENCE</scope>
    <source>
        <strain evidence="10">211/11P</strain>
    </source>
</reference>
<keyword evidence="4 8" id="KW-0808">Transferase</keyword>
<evidence type="ECO:0000313" key="11">
    <source>
        <dbReference type="Proteomes" id="UP001055712"/>
    </source>
</evidence>
<keyword evidence="11" id="KW-1185">Reference proteome</keyword>
<comment type="similarity">
    <text evidence="2 8">Belongs to the glycosyltransferase 92 family.</text>
</comment>
<comment type="caution">
    <text evidence="10">The sequence shown here is derived from an EMBL/GenBank/DDBJ whole genome shotgun (WGS) entry which is preliminary data.</text>
</comment>
<feature type="region of interest" description="Disordered" evidence="9">
    <location>
        <begin position="30"/>
        <end position="129"/>
    </location>
</feature>
<keyword evidence="5" id="KW-0812">Transmembrane</keyword>
<evidence type="ECO:0000256" key="7">
    <source>
        <dbReference type="ARBA" id="ARBA00023136"/>
    </source>
</evidence>
<dbReference type="EMBL" id="SIDB01000009">
    <property type="protein sequence ID" value="KAI3428299.1"/>
    <property type="molecule type" value="Genomic_DNA"/>
</dbReference>
<evidence type="ECO:0000256" key="8">
    <source>
        <dbReference type="RuleBase" id="RU366017"/>
    </source>
</evidence>
<accession>A0A9D4TKX3</accession>
<dbReference type="EC" id="2.4.1.-" evidence="8"/>
<organism evidence="10 11">
    <name type="scientific">Chlorella vulgaris</name>
    <name type="common">Green alga</name>
    <dbReference type="NCBI Taxonomy" id="3077"/>
    <lineage>
        <taxon>Eukaryota</taxon>
        <taxon>Viridiplantae</taxon>
        <taxon>Chlorophyta</taxon>
        <taxon>core chlorophytes</taxon>
        <taxon>Trebouxiophyceae</taxon>
        <taxon>Chlorellales</taxon>
        <taxon>Chlorellaceae</taxon>
        <taxon>Chlorella clade</taxon>
        <taxon>Chlorella</taxon>
    </lineage>
</organism>
<keyword evidence="6" id="KW-1133">Transmembrane helix</keyword>
<dbReference type="InterPro" id="IPR008166">
    <property type="entry name" value="Glyco_transf_92"/>
</dbReference>
<dbReference type="Proteomes" id="UP001055712">
    <property type="component" value="Unassembled WGS sequence"/>
</dbReference>
<protein>
    <recommendedName>
        <fullName evidence="8">Glycosyltransferase family 92 protein</fullName>
        <ecNumber evidence="8">2.4.1.-</ecNumber>
    </recommendedName>
</protein>
<gene>
    <name evidence="10" type="ORF">D9Q98_006678</name>
</gene>
<evidence type="ECO:0000256" key="4">
    <source>
        <dbReference type="ARBA" id="ARBA00022679"/>
    </source>
</evidence>
<evidence type="ECO:0000256" key="6">
    <source>
        <dbReference type="ARBA" id="ARBA00022989"/>
    </source>
</evidence>